<feature type="region of interest" description="Disordered" evidence="5">
    <location>
        <begin position="65"/>
        <end position="88"/>
    </location>
</feature>
<accession>A0A6A4MAU8</accession>
<protein>
    <submittedName>
        <fullName evidence="6">Uncharacterized protein</fullName>
    </submittedName>
</protein>
<sequence>MNRFHSALLHHTSPRVLILPLAIVITYHHTYPFPGVGIDCSSPRLVNLYPIPTNEERLLPLFQRWPSSSRPTATPKPRSGRSTSLRESVDNIRLTESEKIEGTGSWETLEWTNIEIWDLRVQQNSSLFNGKKFRVCPLPLEGRSLSVLIFVGTNLNPMWEKFLVPSEGKVASDYNIFYKGMFSTLCIDSGLPADNDCRKWQHTSSPLGNGAVVETSDKFLCCKEVIMLGNFLDTAFFLEAILRYNHGKDGHFMQTKLDPKTVGIVSHQYAKDSNNAELISNRVSQEMFDSIIREVVKEIGVPATTLVMLLLTVSRDDVTCNPDFIGISRRDLNMRPAAFFFIKFNLQLKEILQFYSRAQDGYESTQLYTVSMVSS</sequence>
<keyword evidence="3" id="KW-0378">Hydrolase</keyword>
<name>A0A6A4MAU8_9ERIC</name>
<gene>
    <name evidence="6" type="ORF">C3L33_01082</name>
</gene>
<dbReference type="OrthoDB" id="1717686at2759"/>
<feature type="non-terminal residue" evidence="6">
    <location>
        <position position="1"/>
    </location>
</feature>
<evidence type="ECO:0000313" key="6">
    <source>
        <dbReference type="EMBL" id="KAE9467020.1"/>
    </source>
</evidence>
<dbReference type="GO" id="GO:0046872">
    <property type="term" value="F:metal ion binding"/>
    <property type="evidence" value="ECO:0007669"/>
    <property type="project" value="UniProtKB-KW"/>
</dbReference>
<keyword evidence="7" id="KW-1185">Reference proteome</keyword>
<organism evidence="6 7">
    <name type="scientific">Rhododendron williamsianum</name>
    <dbReference type="NCBI Taxonomy" id="262921"/>
    <lineage>
        <taxon>Eukaryota</taxon>
        <taxon>Viridiplantae</taxon>
        <taxon>Streptophyta</taxon>
        <taxon>Embryophyta</taxon>
        <taxon>Tracheophyta</taxon>
        <taxon>Spermatophyta</taxon>
        <taxon>Magnoliopsida</taxon>
        <taxon>eudicotyledons</taxon>
        <taxon>Gunneridae</taxon>
        <taxon>Pentapetalae</taxon>
        <taxon>asterids</taxon>
        <taxon>Ericales</taxon>
        <taxon>Ericaceae</taxon>
        <taxon>Ericoideae</taxon>
        <taxon>Rhodoreae</taxon>
        <taxon>Rhododendron</taxon>
    </lineage>
</organism>
<dbReference type="GO" id="GO:0052751">
    <property type="term" value="F:GDP-mannose hydrolase activity"/>
    <property type="evidence" value="ECO:0007669"/>
    <property type="project" value="TreeGrafter"/>
</dbReference>
<dbReference type="PANTHER" id="PTHR31835:SF1">
    <property type="entry name" value="URIDINE DIPHOSPHATE GLUCOSE PYROPHOSPHATASE NUDT22"/>
    <property type="match status" value="1"/>
</dbReference>
<evidence type="ECO:0000256" key="4">
    <source>
        <dbReference type="ARBA" id="ARBA00022842"/>
    </source>
</evidence>
<proteinExistence type="predicted"/>
<keyword evidence="2" id="KW-0479">Metal-binding</keyword>
<dbReference type="EMBL" id="QEFC01000064">
    <property type="protein sequence ID" value="KAE9467020.1"/>
    <property type="molecule type" value="Genomic_DNA"/>
</dbReference>
<dbReference type="PANTHER" id="PTHR31835">
    <property type="entry name" value="URIDINE DIPHOSPHATE GLUCOSE PYROPHOSPHATASE"/>
    <property type="match status" value="1"/>
</dbReference>
<evidence type="ECO:0000256" key="2">
    <source>
        <dbReference type="ARBA" id="ARBA00022723"/>
    </source>
</evidence>
<comment type="cofactor">
    <cofactor evidence="1">
        <name>Mg(2+)</name>
        <dbReference type="ChEBI" id="CHEBI:18420"/>
    </cofactor>
</comment>
<dbReference type="InterPro" id="IPR055295">
    <property type="entry name" value="NUDT22/NUDT9-like"/>
</dbReference>
<comment type="caution">
    <text evidence="6">The sequence shown here is derived from an EMBL/GenBank/DDBJ whole genome shotgun (WGS) entry which is preliminary data.</text>
</comment>
<dbReference type="Proteomes" id="UP000428333">
    <property type="component" value="Linkage Group LG01"/>
</dbReference>
<evidence type="ECO:0000256" key="1">
    <source>
        <dbReference type="ARBA" id="ARBA00001946"/>
    </source>
</evidence>
<reference evidence="6 7" key="1">
    <citation type="journal article" date="2019" name="Genome Biol. Evol.">
        <title>The Rhododendron genome and chromosomal organization provide insight into shared whole-genome duplications across the heath family (Ericaceae).</title>
        <authorList>
            <person name="Soza V.L."/>
            <person name="Lindsley D."/>
            <person name="Waalkes A."/>
            <person name="Ramage E."/>
            <person name="Patwardhan R.P."/>
            <person name="Burton J.N."/>
            <person name="Adey A."/>
            <person name="Kumar A."/>
            <person name="Qiu R."/>
            <person name="Shendure J."/>
            <person name="Hall B."/>
        </authorList>
    </citation>
    <scope>NUCLEOTIDE SEQUENCE [LARGE SCALE GENOMIC DNA]</scope>
    <source>
        <strain evidence="6">RSF 1966-606</strain>
    </source>
</reference>
<dbReference type="AlphaFoldDB" id="A0A6A4MAU8"/>
<evidence type="ECO:0000256" key="3">
    <source>
        <dbReference type="ARBA" id="ARBA00022801"/>
    </source>
</evidence>
<evidence type="ECO:0000256" key="5">
    <source>
        <dbReference type="SAM" id="MobiDB-lite"/>
    </source>
</evidence>
<keyword evidence="4" id="KW-0460">Magnesium</keyword>
<evidence type="ECO:0000313" key="7">
    <source>
        <dbReference type="Proteomes" id="UP000428333"/>
    </source>
</evidence>